<organism evidence="1 2">
    <name type="scientific">Rotaria magnacalcarata</name>
    <dbReference type="NCBI Taxonomy" id="392030"/>
    <lineage>
        <taxon>Eukaryota</taxon>
        <taxon>Metazoa</taxon>
        <taxon>Spiralia</taxon>
        <taxon>Gnathifera</taxon>
        <taxon>Rotifera</taxon>
        <taxon>Eurotatoria</taxon>
        <taxon>Bdelloidea</taxon>
        <taxon>Philodinida</taxon>
        <taxon>Philodinidae</taxon>
        <taxon>Rotaria</taxon>
    </lineage>
</organism>
<protein>
    <submittedName>
        <fullName evidence="1">Uncharacterized protein</fullName>
    </submittedName>
</protein>
<evidence type="ECO:0000313" key="2">
    <source>
        <dbReference type="Proteomes" id="UP000681720"/>
    </source>
</evidence>
<dbReference type="EMBL" id="CAJOBJ010206341">
    <property type="protein sequence ID" value="CAF4998021.1"/>
    <property type="molecule type" value="Genomic_DNA"/>
</dbReference>
<dbReference type="Proteomes" id="UP000681720">
    <property type="component" value="Unassembled WGS sequence"/>
</dbReference>
<gene>
    <name evidence="1" type="ORF">GIL414_LOCUS57077</name>
</gene>
<evidence type="ECO:0000313" key="1">
    <source>
        <dbReference type="EMBL" id="CAF4998021.1"/>
    </source>
</evidence>
<proteinExistence type="predicted"/>
<reference evidence="1" key="1">
    <citation type="submission" date="2021-02" db="EMBL/GenBank/DDBJ databases">
        <authorList>
            <person name="Nowell W R."/>
        </authorList>
    </citation>
    <scope>NUCLEOTIDE SEQUENCE</scope>
</reference>
<name>A0A8S3DRZ1_9BILA</name>
<feature type="non-terminal residue" evidence="1">
    <location>
        <position position="13"/>
    </location>
</feature>
<comment type="caution">
    <text evidence="1">The sequence shown here is derived from an EMBL/GenBank/DDBJ whole genome shotgun (WGS) entry which is preliminary data.</text>
</comment>
<sequence length="13" mass="1386">MYPDSDPSIAYAG</sequence>
<accession>A0A8S3DRZ1</accession>